<dbReference type="EMBL" id="CM044701">
    <property type="protein sequence ID" value="KAI5681231.1"/>
    <property type="molecule type" value="Genomic_DNA"/>
</dbReference>
<accession>A0ACC0C8H9</accession>
<name>A0ACC0C8H9_CATRO</name>
<comment type="caution">
    <text evidence="1">The sequence shown here is derived from an EMBL/GenBank/DDBJ whole genome shotgun (WGS) entry which is preliminary data.</text>
</comment>
<organism evidence="1 2">
    <name type="scientific">Catharanthus roseus</name>
    <name type="common">Madagascar periwinkle</name>
    <name type="synonym">Vinca rosea</name>
    <dbReference type="NCBI Taxonomy" id="4058"/>
    <lineage>
        <taxon>Eukaryota</taxon>
        <taxon>Viridiplantae</taxon>
        <taxon>Streptophyta</taxon>
        <taxon>Embryophyta</taxon>
        <taxon>Tracheophyta</taxon>
        <taxon>Spermatophyta</taxon>
        <taxon>Magnoliopsida</taxon>
        <taxon>eudicotyledons</taxon>
        <taxon>Gunneridae</taxon>
        <taxon>Pentapetalae</taxon>
        <taxon>asterids</taxon>
        <taxon>lamiids</taxon>
        <taxon>Gentianales</taxon>
        <taxon>Apocynaceae</taxon>
        <taxon>Rauvolfioideae</taxon>
        <taxon>Vinceae</taxon>
        <taxon>Catharanthinae</taxon>
        <taxon>Catharanthus</taxon>
    </lineage>
</organism>
<protein>
    <submittedName>
        <fullName evidence="1">Uncharacterized protein</fullName>
    </submittedName>
</protein>
<sequence length="205" mass="23662">MSIQNSYPFHEGGYQGRSQVRGGRRGDYGDNPNVAQAYHGGYYGNQQGDKALEKIKWKVPPNVFLEVWSLNLKHQPTRVGQRNMHLAFKDHSKPKVEKRGRLTTNPTRGFKCNGVGHIAINCPMKRTFVFSEDLNGWIEKSNDDFQEEKEKKSLGVNSKVKFRYRTVPELVSQVAPTKPKLALKKLFNLTIKIFLKKEWKIRIPY</sequence>
<reference evidence="2" key="1">
    <citation type="journal article" date="2023" name="Nat. Plants">
        <title>Single-cell RNA sequencing provides a high-resolution roadmap for understanding the multicellular compartmentation of specialized metabolism.</title>
        <authorList>
            <person name="Sun S."/>
            <person name="Shen X."/>
            <person name="Li Y."/>
            <person name="Li Y."/>
            <person name="Wang S."/>
            <person name="Li R."/>
            <person name="Zhang H."/>
            <person name="Shen G."/>
            <person name="Guo B."/>
            <person name="Wei J."/>
            <person name="Xu J."/>
            <person name="St-Pierre B."/>
            <person name="Chen S."/>
            <person name="Sun C."/>
        </authorList>
    </citation>
    <scope>NUCLEOTIDE SEQUENCE [LARGE SCALE GENOMIC DNA]</scope>
</reference>
<dbReference type="Proteomes" id="UP001060085">
    <property type="component" value="Linkage Group LG01"/>
</dbReference>
<gene>
    <name evidence="1" type="ORF">M9H77_02458</name>
</gene>
<proteinExistence type="predicted"/>
<evidence type="ECO:0000313" key="1">
    <source>
        <dbReference type="EMBL" id="KAI5681231.1"/>
    </source>
</evidence>
<evidence type="ECO:0000313" key="2">
    <source>
        <dbReference type="Proteomes" id="UP001060085"/>
    </source>
</evidence>
<keyword evidence="2" id="KW-1185">Reference proteome</keyword>